<feature type="region of interest" description="Disordered" evidence="1">
    <location>
        <begin position="104"/>
        <end position="157"/>
    </location>
</feature>
<accession>A0A0N5ALU4</accession>
<feature type="compositionally biased region" description="Low complexity" evidence="1">
    <location>
        <begin position="331"/>
        <end position="347"/>
    </location>
</feature>
<sequence>MSGPGSYGTPQNQRMYSHQTMQRNTSGGQLGSMMQHPGMMISSSQPQMMTQKCLRNNLHLFSNEVLQQPGIMVSQAGYSQTMVQQMPQMMATMGQQPHIGQPMNQAMMQQQQQQQQQPHIGQPQIGQPQIGQPQIGQPQIGQPQIGQSQIGQPQIGQPQSLVQATHMTVPMSQAQAQVVANASHMTSQQVYMSHPQRAVVQQAQSTVSTAPLYAQPRNSPHSVPAPLSQGPPSTGGPASNNPQTPMNPASQQHPTPATPQQAPSSVQSLPPQESVTVQAELPPDPICVARLLILKDLRHSIEKLSRATSEYFGSALGNPPSANPQSVNPQSVNPMSVNPMSVNPSSVKSDEPKSVEAPEKKAALTPKDVYNNALDEFLAVCDQIETNLLVFQEAQRQFKGFDKMLNGQVLTPNDLANVNYPAFAQSYIDLTTRLRNAIRSTVDNNNAVLQQLRAARVGLFVINLT</sequence>
<dbReference type="Proteomes" id="UP000046393">
    <property type="component" value="Unplaced"/>
</dbReference>
<feature type="region of interest" description="Disordered" evidence="1">
    <location>
        <begin position="212"/>
        <end position="278"/>
    </location>
</feature>
<feature type="compositionally biased region" description="Polar residues" evidence="1">
    <location>
        <begin position="266"/>
        <end position="277"/>
    </location>
</feature>
<reference evidence="3" key="1">
    <citation type="submission" date="2017-02" db="UniProtKB">
        <authorList>
            <consortium name="WormBaseParasite"/>
        </authorList>
    </citation>
    <scope>IDENTIFICATION</scope>
</reference>
<dbReference type="WBParaSite" id="SMUV_0000552201-mRNA-1">
    <property type="protein sequence ID" value="SMUV_0000552201-mRNA-1"/>
    <property type="gene ID" value="SMUV_0000552201"/>
</dbReference>
<evidence type="ECO:0000313" key="2">
    <source>
        <dbReference type="Proteomes" id="UP000046393"/>
    </source>
</evidence>
<organism evidence="2 3">
    <name type="scientific">Syphacia muris</name>
    <dbReference type="NCBI Taxonomy" id="451379"/>
    <lineage>
        <taxon>Eukaryota</taxon>
        <taxon>Metazoa</taxon>
        <taxon>Ecdysozoa</taxon>
        <taxon>Nematoda</taxon>
        <taxon>Chromadorea</taxon>
        <taxon>Rhabditida</taxon>
        <taxon>Spirurina</taxon>
        <taxon>Oxyuridomorpha</taxon>
        <taxon>Oxyuroidea</taxon>
        <taxon>Oxyuridae</taxon>
        <taxon>Syphacia</taxon>
    </lineage>
</organism>
<feature type="compositionally biased region" description="Basic and acidic residues" evidence="1">
    <location>
        <begin position="348"/>
        <end position="360"/>
    </location>
</feature>
<protein>
    <submittedName>
        <fullName evidence="3">Mediator of RNA polymerase II transcription subunit 29</fullName>
    </submittedName>
</protein>
<keyword evidence="2" id="KW-1185">Reference proteome</keyword>
<evidence type="ECO:0000256" key="1">
    <source>
        <dbReference type="SAM" id="MobiDB-lite"/>
    </source>
</evidence>
<dbReference type="AlphaFoldDB" id="A0A0N5ALU4"/>
<name>A0A0N5ALU4_9BILA</name>
<evidence type="ECO:0000313" key="3">
    <source>
        <dbReference type="WBParaSite" id="SMUV_0000552201-mRNA-1"/>
    </source>
</evidence>
<feature type="compositionally biased region" description="Low complexity" evidence="1">
    <location>
        <begin position="109"/>
        <end position="157"/>
    </location>
</feature>
<feature type="compositionally biased region" description="Low complexity" evidence="1">
    <location>
        <begin position="248"/>
        <end position="265"/>
    </location>
</feature>
<feature type="region of interest" description="Disordered" evidence="1">
    <location>
        <begin position="315"/>
        <end position="360"/>
    </location>
</feature>
<dbReference type="STRING" id="451379.A0A0N5ALU4"/>
<proteinExistence type="predicted"/>
<feature type="compositionally biased region" description="Polar residues" evidence="1">
    <location>
        <begin position="230"/>
        <end position="247"/>
    </location>
</feature>